<evidence type="ECO:0000256" key="2">
    <source>
        <dbReference type="SAM" id="Phobius"/>
    </source>
</evidence>
<dbReference type="Proteomes" id="UP000636800">
    <property type="component" value="Chromosome 3"/>
</dbReference>
<evidence type="ECO:0000256" key="1">
    <source>
        <dbReference type="SAM" id="MobiDB-lite"/>
    </source>
</evidence>
<organism evidence="3 4">
    <name type="scientific">Vanilla planifolia</name>
    <name type="common">Vanilla</name>
    <dbReference type="NCBI Taxonomy" id="51239"/>
    <lineage>
        <taxon>Eukaryota</taxon>
        <taxon>Viridiplantae</taxon>
        <taxon>Streptophyta</taxon>
        <taxon>Embryophyta</taxon>
        <taxon>Tracheophyta</taxon>
        <taxon>Spermatophyta</taxon>
        <taxon>Magnoliopsida</taxon>
        <taxon>Liliopsida</taxon>
        <taxon>Asparagales</taxon>
        <taxon>Orchidaceae</taxon>
        <taxon>Vanilloideae</taxon>
        <taxon>Vanilleae</taxon>
        <taxon>Vanilla</taxon>
    </lineage>
</organism>
<keyword evidence="4" id="KW-1185">Reference proteome</keyword>
<proteinExistence type="predicted"/>
<sequence length="69" mass="7394">MATHSSPPSVRNQQSTFVDPKTSLFSLLLIPIAQLPIFLMGENKRQKSSSSSSSSSTTTTTFTTTTADV</sequence>
<evidence type="ECO:0000313" key="3">
    <source>
        <dbReference type="EMBL" id="KAG0488864.1"/>
    </source>
</evidence>
<keyword evidence="2" id="KW-0812">Transmembrane</keyword>
<evidence type="ECO:0000313" key="4">
    <source>
        <dbReference type="Proteomes" id="UP000636800"/>
    </source>
</evidence>
<comment type="caution">
    <text evidence="3">The sequence shown here is derived from an EMBL/GenBank/DDBJ whole genome shotgun (WGS) entry which is preliminary data.</text>
</comment>
<gene>
    <name evidence="3" type="ORF">HPP92_007675</name>
</gene>
<feature type="transmembrane region" description="Helical" evidence="2">
    <location>
        <begin position="24"/>
        <end position="41"/>
    </location>
</feature>
<keyword evidence="2" id="KW-1133">Transmembrane helix</keyword>
<feature type="compositionally biased region" description="Low complexity" evidence="1">
    <location>
        <begin position="48"/>
        <end position="69"/>
    </location>
</feature>
<reference evidence="3 4" key="1">
    <citation type="journal article" date="2020" name="Nat. Food">
        <title>A phased Vanilla planifolia genome enables genetic improvement of flavour and production.</title>
        <authorList>
            <person name="Hasing T."/>
            <person name="Tang H."/>
            <person name="Brym M."/>
            <person name="Khazi F."/>
            <person name="Huang T."/>
            <person name="Chambers A.H."/>
        </authorList>
    </citation>
    <scope>NUCLEOTIDE SEQUENCE [LARGE SCALE GENOMIC DNA]</scope>
    <source>
        <tissue evidence="3">Leaf</tissue>
    </source>
</reference>
<name>A0A835RH35_VANPL</name>
<dbReference type="EMBL" id="JADCNL010000003">
    <property type="protein sequence ID" value="KAG0488864.1"/>
    <property type="molecule type" value="Genomic_DNA"/>
</dbReference>
<dbReference type="AlphaFoldDB" id="A0A835RH35"/>
<feature type="region of interest" description="Disordered" evidence="1">
    <location>
        <begin position="43"/>
        <end position="69"/>
    </location>
</feature>
<accession>A0A835RH35</accession>
<protein>
    <submittedName>
        <fullName evidence="3">Uncharacterized protein</fullName>
    </submittedName>
</protein>
<keyword evidence="2" id="KW-0472">Membrane</keyword>